<dbReference type="GO" id="GO:0005737">
    <property type="term" value="C:cytoplasm"/>
    <property type="evidence" value="ECO:0007669"/>
    <property type="project" value="TreeGrafter"/>
</dbReference>
<dbReference type="Gene3D" id="2.10.90.10">
    <property type="entry name" value="Cystine-knot cytokines"/>
    <property type="match status" value="1"/>
</dbReference>
<evidence type="ECO:0000313" key="6">
    <source>
        <dbReference type="EMBL" id="KAG8182930.1"/>
    </source>
</evidence>
<evidence type="ECO:0000313" key="7">
    <source>
        <dbReference type="Proteomes" id="UP000827092"/>
    </source>
</evidence>
<organism evidence="6 7">
    <name type="scientific">Oedothorax gibbosus</name>
    <dbReference type="NCBI Taxonomy" id="931172"/>
    <lineage>
        <taxon>Eukaryota</taxon>
        <taxon>Metazoa</taxon>
        <taxon>Ecdysozoa</taxon>
        <taxon>Arthropoda</taxon>
        <taxon>Chelicerata</taxon>
        <taxon>Arachnida</taxon>
        <taxon>Araneae</taxon>
        <taxon>Araneomorphae</taxon>
        <taxon>Entelegynae</taxon>
        <taxon>Araneoidea</taxon>
        <taxon>Linyphiidae</taxon>
        <taxon>Erigoninae</taxon>
        <taxon>Oedothorax</taxon>
    </lineage>
</organism>
<dbReference type="GO" id="GO:0005179">
    <property type="term" value="F:hormone activity"/>
    <property type="evidence" value="ECO:0007669"/>
    <property type="project" value="InterPro"/>
</dbReference>
<dbReference type="SUPFAM" id="SSF57501">
    <property type="entry name" value="Cystine-knot cytokines"/>
    <property type="match status" value="1"/>
</dbReference>
<evidence type="ECO:0000259" key="5">
    <source>
        <dbReference type="Pfam" id="PF00007"/>
    </source>
</evidence>
<dbReference type="PANTHER" id="PTHR11515">
    <property type="entry name" value="GLYCOPROTEIN HORMONE BETA CHAIN"/>
    <property type="match status" value="1"/>
</dbReference>
<protein>
    <recommendedName>
        <fullName evidence="5">Glycoprotein hormone subunit beta domain-containing protein</fullName>
    </recommendedName>
</protein>
<dbReference type="CDD" id="cd00069">
    <property type="entry name" value="GHB_like"/>
    <property type="match status" value="1"/>
</dbReference>
<dbReference type="InterPro" id="IPR006208">
    <property type="entry name" value="Glyco_hormone_CN"/>
</dbReference>
<gene>
    <name evidence="6" type="ORF">JTE90_010561</name>
</gene>
<dbReference type="GO" id="GO:0007186">
    <property type="term" value="P:G protein-coupled receptor signaling pathway"/>
    <property type="evidence" value="ECO:0007669"/>
    <property type="project" value="TreeGrafter"/>
</dbReference>
<keyword evidence="7" id="KW-1185">Reference proteome</keyword>
<evidence type="ECO:0000256" key="1">
    <source>
        <dbReference type="ARBA" id="ARBA00004613"/>
    </source>
</evidence>
<dbReference type="PANTHER" id="PTHR11515:SF13">
    <property type="entry name" value="GLYCOPROTEIN HORMONE BETA 5, ISOFORM A"/>
    <property type="match status" value="1"/>
</dbReference>
<dbReference type="EMBL" id="JAFNEN010000440">
    <property type="protein sequence ID" value="KAG8182930.1"/>
    <property type="molecule type" value="Genomic_DNA"/>
</dbReference>
<dbReference type="Pfam" id="PF00007">
    <property type="entry name" value="Cys_knot"/>
    <property type="match status" value="1"/>
</dbReference>
<dbReference type="AlphaFoldDB" id="A0AAV6UHA0"/>
<name>A0AAV6UHA0_9ARAC</name>
<comment type="caution">
    <text evidence="6">The sequence shown here is derived from an EMBL/GenBank/DDBJ whole genome shotgun (WGS) entry which is preliminary data.</text>
</comment>
<evidence type="ECO:0000256" key="4">
    <source>
        <dbReference type="ARBA" id="ARBA00023157"/>
    </source>
</evidence>
<reference evidence="6 7" key="1">
    <citation type="journal article" date="2022" name="Nat. Ecol. Evol.">
        <title>A masculinizing supergene underlies an exaggerated male reproductive morph in a spider.</title>
        <authorList>
            <person name="Hendrickx F."/>
            <person name="De Corte Z."/>
            <person name="Sonet G."/>
            <person name="Van Belleghem S.M."/>
            <person name="Kostlbacher S."/>
            <person name="Vangestel C."/>
        </authorList>
    </citation>
    <scope>NUCLEOTIDE SEQUENCE [LARGE SCALE GENOMIC DNA]</scope>
    <source>
        <strain evidence="6">W744_W776</strain>
    </source>
</reference>
<feature type="domain" description="Glycoprotein hormone subunit beta" evidence="5">
    <location>
        <begin position="80"/>
        <end position="182"/>
    </location>
</feature>
<keyword evidence="3" id="KW-0964">Secreted</keyword>
<evidence type="ECO:0000256" key="2">
    <source>
        <dbReference type="ARBA" id="ARBA00006552"/>
    </source>
</evidence>
<comment type="subcellular location">
    <subcellularLocation>
        <location evidence="1">Secreted</location>
    </subcellularLocation>
</comment>
<dbReference type="GO" id="GO:0005615">
    <property type="term" value="C:extracellular space"/>
    <property type="evidence" value="ECO:0007669"/>
    <property type="project" value="TreeGrafter"/>
</dbReference>
<dbReference type="Proteomes" id="UP000827092">
    <property type="component" value="Unassembled WGS sequence"/>
</dbReference>
<evidence type="ECO:0000256" key="3">
    <source>
        <dbReference type="ARBA" id="ARBA00022525"/>
    </source>
</evidence>
<proteinExistence type="inferred from homology"/>
<accession>A0AAV6UHA0</accession>
<dbReference type="InterPro" id="IPR029034">
    <property type="entry name" value="Cystine-knot_cytokine"/>
</dbReference>
<comment type="similarity">
    <text evidence="2">Belongs to the glycoprotein hormones subunit beta family.</text>
</comment>
<dbReference type="InterPro" id="IPR001545">
    <property type="entry name" value="Gonadotropin_bsu"/>
</dbReference>
<keyword evidence="4" id="KW-1015">Disulfide bond</keyword>
<sequence length="210" mass="24832">MVRFDVYLGSSGNRRWNVTWCFVKSEFFLRICKMLAPCPDRLFYFLALTVVFVVCSQAARGRSSDHNSQESYNLKSVLVCLRREYTLKATRSDNLGRRCWDFIRATSCWGRCDSFEIPDWRFPYKISIHPVCMHDQKRLRRVRLRHCDPPDADDRLRNYEYYDAETCSCGVCNSSDTFCDWKGHMHHHQRVVVPVQLPKKTPEEEEDIDA</sequence>